<dbReference type="AlphaFoldDB" id="A0A157T1M5"/>
<evidence type="ECO:0000259" key="2">
    <source>
        <dbReference type="Pfam" id="PF22085"/>
    </source>
</evidence>
<feature type="transmembrane region" description="Helical" evidence="1">
    <location>
        <begin position="12"/>
        <end position="33"/>
    </location>
</feature>
<organism evidence="3 4">
    <name type="scientific">Saccharolobus solfataricus</name>
    <name type="common">Sulfolobus solfataricus</name>
    <dbReference type="NCBI Taxonomy" id="2287"/>
    <lineage>
        <taxon>Archaea</taxon>
        <taxon>Thermoproteota</taxon>
        <taxon>Thermoprotei</taxon>
        <taxon>Sulfolobales</taxon>
        <taxon>Sulfolobaceae</taxon>
        <taxon>Saccharolobus</taxon>
    </lineage>
</organism>
<dbReference type="Pfam" id="PF22085">
    <property type="entry name" value="NorB_cytochrome_c-like"/>
    <property type="match status" value="1"/>
</dbReference>
<feature type="domain" description="Nitric oxide reductase subunit B cytochrome c-like" evidence="2">
    <location>
        <begin position="40"/>
        <end position="94"/>
    </location>
</feature>
<proteinExistence type="predicted"/>
<reference evidence="4" key="1">
    <citation type="submission" date="2016-04" db="EMBL/GenBank/DDBJ databases">
        <authorList>
            <person name="Shah S.A."/>
            <person name="Garrett R.A."/>
        </authorList>
    </citation>
    <scope>NUCLEOTIDE SEQUENCE [LARGE SCALE GENOMIC DNA]</scope>
    <source>
        <strain evidence="4">ATCC 35091 / DSM 1616 / JCM 8930 / NBRC 15331 / P1</strain>
    </source>
</reference>
<keyword evidence="1" id="KW-0472">Membrane</keyword>
<dbReference type="Proteomes" id="UP000076770">
    <property type="component" value="Chromosome i"/>
</dbReference>
<keyword evidence="1" id="KW-0812">Transmembrane</keyword>
<protein>
    <submittedName>
        <fullName evidence="3">Nitric oxide reductase</fullName>
    </submittedName>
</protein>
<evidence type="ECO:0000313" key="3">
    <source>
        <dbReference type="EMBL" id="SAI85252.1"/>
    </source>
</evidence>
<evidence type="ECO:0000256" key="1">
    <source>
        <dbReference type="SAM" id="Phobius"/>
    </source>
</evidence>
<dbReference type="RefSeq" id="WP_010923477.1">
    <property type="nucleotide sequence ID" value="NZ_LT549890.1"/>
</dbReference>
<evidence type="ECO:0000313" key="4">
    <source>
        <dbReference type="Proteomes" id="UP000076770"/>
    </source>
</evidence>
<dbReference type="InterPro" id="IPR054309">
    <property type="entry name" value="NorB_cytochrome_c-like"/>
</dbReference>
<accession>A0A157T1M5</accession>
<name>A0A157T1M5_SACSO</name>
<keyword evidence="1" id="KW-1133">Transmembrane helix</keyword>
<dbReference type="PATRIC" id="fig|2287.9.peg.1777"/>
<sequence>MAKRIKGDVWSNLVLVATVLVYVVYIALAGYTLTHLPPIPSVVETENGTVLFTGGEVISGKVLMQKYGLFDYGSFWGFGGYYGTDFTALALKVINQTTDPPTIKVDGPAYSSITDSETSRWVVSNNYVKAYNTLYNELCNILYNNSSNYGLKPNLVSPNDLRNITAFILWGAVVFHQIISFERYNISTFKKRLI</sequence>
<gene>
    <name evidence="3" type="ORF">SSOP1_1698</name>
</gene>
<dbReference type="EMBL" id="LT549890">
    <property type="protein sequence ID" value="SAI85252.1"/>
    <property type="molecule type" value="Genomic_DNA"/>
</dbReference>
<dbReference type="GeneID" id="34442704"/>